<keyword evidence="5" id="KW-1185">Reference proteome</keyword>
<keyword evidence="1" id="KW-0411">Iron-sulfur</keyword>
<sequence length="365" mass="41735">MQINNLVKECAAKLNIDLCRITDNGELKQERKILEKRSKDKYWPQPFANQDIAELTNPAFHFPNLKSIIVAAVSYNKNGTNPFLSNYVTIEDYHVYLENKLEKLAARLQKKLNKSFNYKIFVDEAPFLEKALARKAGIGFIGKNTLLINPELGSNLFLGEIFTDLEITKDQPLADDCGDCRRCIDNCQVDALKSEYLLAAEECTAYLTQKKGILSEAEIKKIGHHIWGCDDCKDVCPYNKKADKLTASELMIFDKGLQYFLNLERKELPEELANTAITWRGSRILIRNAMLAAANLKELKYFNLIKEKLNDNSPVIRYYAALSLLEIDFKEAKGVIEKHIAQENNKEYKNKIKNILAAKEENHGY</sequence>
<keyword evidence="1" id="KW-0408">Iron</keyword>
<dbReference type="NCBIfam" id="TIGR00276">
    <property type="entry name" value="tRNA epoxyqueuosine(34) reductase QueG"/>
    <property type="match status" value="1"/>
</dbReference>
<evidence type="ECO:0000313" key="4">
    <source>
        <dbReference type="EMBL" id="CCU79456.1"/>
    </source>
</evidence>
<dbReference type="RefSeq" id="WP_005488797.1">
    <property type="nucleotide sequence ID" value="NZ_CAUI01000015.1"/>
</dbReference>
<dbReference type="InterPro" id="IPR004453">
    <property type="entry name" value="QueG"/>
</dbReference>
<feature type="domain" description="DUF1730" evidence="3">
    <location>
        <begin position="57"/>
        <end position="123"/>
    </location>
</feature>
<dbReference type="GO" id="GO:0052693">
    <property type="term" value="F:epoxyqueuosine reductase activity"/>
    <property type="evidence" value="ECO:0007669"/>
    <property type="project" value="TreeGrafter"/>
</dbReference>
<evidence type="ECO:0000256" key="1">
    <source>
        <dbReference type="ARBA" id="ARBA00022485"/>
    </source>
</evidence>
<dbReference type="GO" id="GO:0051539">
    <property type="term" value="F:4 iron, 4 sulfur cluster binding"/>
    <property type="evidence" value="ECO:0007669"/>
    <property type="project" value="UniProtKB-KW"/>
</dbReference>
<name>M5E029_9FIRM</name>
<organism evidence="4 5">
    <name type="scientific">Halanaerobium saccharolyticum subsp. saccharolyticum DSM 6643</name>
    <dbReference type="NCBI Taxonomy" id="1293054"/>
    <lineage>
        <taxon>Bacteria</taxon>
        <taxon>Bacillati</taxon>
        <taxon>Bacillota</taxon>
        <taxon>Clostridia</taxon>
        <taxon>Halanaerobiales</taxon>
        <taxon>Halanaerobiaceae</taxon>
        <taxon>Halanaerobium</taxon>
    </lineage>
</organism>
<dbReference type="EMBL" id="CAUI01000015">
    <property type="protein sequence ID" value="CCU79456.1"/>
    <property type="molecule type" value="Genomic_DNA"/>
</dbReference>
<dbReference type="Gene3D" id="3.30.70.20">
    <property type="match status" value="1"/>
</dbReference>
<comment type="caution">
    <text evidence="4">The sequence shown here is derived from an EMBL/GenBank/DDBJ whole genome shotgun (WGS) entry which is preliminary data.</text>
</comment>
<keyword evidence="1" id="KW-0004">4Fe-4S</keyword>
<dbReference type="FunCoup" id="M5E029">
    <property type="interactions" value="137"/>
</dbReference>
<dbReference type="OrthoDB" id="9784571at2"/>
<accession>M5E029</accession>
<proteinExistence type="predicted"/>
<dbReference type="PANTHER" id="PTHR30002:SF4">
    <property type="entry name" value="EPOXYQUEUOSINE REDUCTASE"/>
    <property type="match status" value="1"/>
</dbReference>
<keyword evidence="2" id="KW-0560">Oxidoreductase</keyword>
<dbReference type="PANTHER" id="PTHR30002">
    <property type="entry name" value="EPOXYQUEUOSINE REDUCTASE"/>
    <property type="match status" value="1"/>
</dbReference>
<dbReference type="GO" id="GO:0008616">
    <property type="term" value="P:tRNA queuosine(34) biosynthetic process"/>
    <property type="evidence" value="ECO:0007669"/>
    <property type="project" value="InterPro"/>
</dbReference>
<reference evidence="5" key="1">
    <citation type="journal article" date="2013" name="Genome Announc.">
        <title>Genome Sequence of Halanaerobium saccharolyticum subsp. saccharolyticum Strain DSM 6643T, a Halophilic Hydrogen-Producing Bacterium.</title>
        <authorList>
            <person name="Kivisto A."/>
            <person name="Larjo A."/>
            <person name="Ciranna A."/>
            <person name="Santala V."/>
            <person name="Roos C."/>
            <person name="Karp M."/>
        </authorList>
    </citation>
    <scope>NUCLEOTIDE SEQUENCE [LARGE SCALE GENOMIC DNA]</scope>
    <source>
        <strain evidence="5">DSM 6643</strain>
    </source>
</reference>
<evidence type="ECO:0000259" key="3">
    <source>
        <dbReference type="Pfam" id="PF08331"/>
    </source>
</evidence>
<dbReference type="Pfam" id="PF13484">
    <property type="entry name" value="Fer4_16"/>
    <property type="match status" value="1"/>
</dbReference>
<dbReference type="STRING" id="1293054.HSACCH_01351"/>
<keyword evidence="1" id="KW-0479">Metal-binding</keyword>
<dbReference type="InterPro" id="IPR013542">
    <property type="entry name" value="QueG_DUF1730"/>
</dbReference>
<protein>
    <submittedName>
        <fullName evidence="4">Epoxyqueuosine (OQ) reductase QueG</fullName>
    </submittedName>
</protein>
<evidence type="ECO:0000313" key="5">
    <source>
        <dbReference type="Proteomes" id="UP000012063"/>
    </source>
</evidence>
<dbReference type="AlphaFoldDB" id="M5E029"/>
<gene>
    <name evidence="4" type="ORF">HSACCH_01351</name>
</gene>
<dbReference type="Proteomes" id="UP000012063">
    <property type="component" value="Unassembled WGS sequence"/>
</dbReference>
<dbReference type="InParanoid" id="M5E029"/>
<dbReference type="Pfam" id="PF08331">
    <property type="entry name" value="QueG_DUF1730"/>
    <property type="match status" value="1"/>
</dbReference>
<dbReference type="SUPFAM" id="SSF46548">
    <property type="entry name" value="alpha-helical ferredoxin"/>
    <property type="match status" value="1"/>
</dbReference>
<evidence type="ECO:0000256" key="2">
    <source>
        <dbReference type="ARBA" id="ARBA00023002"/>
    </source>
</evidence>
<dbReference type="eggNOG" id="COG1600">
    <property type="taxonomic scope" value="Bacteria"/>
</dbReference>